<feature type="compositionally biased region" description="Basic and acidic residues" evidence="4">
    <location>
        <begin position="1"/>
        <end position="11"/>
    </location>
</feature>
<comment type="caution">
    <text evidence="5">The sequence shown here is derived from an EMBL/GenBank/DDBJ whole genome shotgun (WGS) entry which is preliminary data.</text>
</comment>
<gene>
    <name evidence="5" type="primary">Mo03408</name>
    <name evidence="5" type="ORF">E5Q_03408</name>
</gene>
<dbReference type="InParanoid" id="G7E1M7"/>
<evidence type="ECO:0000256" key="3">
    <source>
        <dbReference type="ARBA" id="ARBA00023242"/>
    </source>
</evidence>
<organism evidence="5 6">
    <name type="scientific">Mixia osmundae (strain CBS 9802 / IAM 14324 / JCM 22182 / KY 12970)</name>
    <dbReference type="NCBI Taxonomy" id="764103"/>
    <lineage>
        <taxon>Eukaryota</taxon>
        <taxon>Fungi</taxon>
        <taxon>Dikarya</taxon>
        <taxon>Basidiomycota</taxon>
        <taxon>Pucciniomycotina</taxon>
        <taxon>Mixiomycetes</taxon>
        <taxon>Mixiales</taxon>
        <taxon>Mixiaceae</taxon>
        <taxon>Mixia</taxon>
    </lineage>
</organism>
<sequence length="275" mass="30653">MGKLSFKGEPKTKKRKVSAVTEPNEKSVITSKDDEQKEGWMDMPSTYDAIGPLYIINEASQPPTCLAVNVTINQRVHPHALTDSDLHTAEPKDISHVWVCTRIPDSDDKVTLRTSNGRFLAVDEVGVISADREARGLQEEWTLEAAGPEGSGQAAFKGAYGKYLSFDEVAGGKLEIRGDSDTLDAQETLLIRMQAEYRYKRGMLDDKKPRKDGLTVIKDVKGAENSNIMKYQARGAGRLVGTDMSKKELRQARDEGTLHETMLDKRMKIKSDRYC</sequence>
<dbReference type="FunCoup" id="G7E1M7">
    <property type="interactions" value="384"/>
</dbReference>
<reference evidence="5 6" key="2">
    <citation type="journal article" date="2012" name="Open Biol.">
        <title>Characteristics of nucleosomes and linker DNA regions on the genome of the basidiomycete Mixia osmundae revealed by mono- and dinucleosome mapping.</title>
        <authorList>
            <person name="Nishida H."/>
            <person name="Kondo S."/>
            <person name="Matsumoto T."/>
            <person name="Suzuki Y."/>
            <person name="Yoshikawa H."/>
            <person name="Taylor T.D."/>
            <person name="Sugiyama J."/>
        </authorList>
    </citation>
    <scope>NUCLEOTIDE SEQUENCE [LARGE SCALE GENOMIC DNA]</scope>
    <source>
        <strain evidence="6">CBS 9802 / IAM 14324 / JCM 22182 / KY 12970</strain>
    </source>
</reference>
<dbReference type="GO" id="GO:0005730">
    <property type="term" value="C:nucleolus"/>
    <property type="evidence" value="ECO:0007669"/>
    <property type="project" value="UniProtKB-SubCell"/>
</dbReference>
<dbReference type="AlphaFoldDB" id="G7E1M7"/>
<dbReference type="HOGENOM" id="CLU_062276_1_0_1"/>
<dbReference type="RefSeq" id="XP_014565251.1">
    <property type="nucleotide sequence ID" value="XM_014709765.1"/>
</dbReference>
<comment type="subcellular location">
    <subcellularLocation>
        <location evidence="1">Nucleus</location>
        <location evidence="1">Nucleolus</location>
    </subcellularLocation>
</comment>
<evidence type="ECO:0000256" key="2">
    <source>
        <dbReference type="ARBA" id="ARBA00010878"/>
    </source>
</evidence>
<evidence type="ECO:0008006" key="7">
    <source>
        <dbReference type="Google" id="ProtNLM"/>
    </source>
</evidence>
<comment type="similarity">
    <text evidence="2">Belongs to the FRG1 family.</text>
</comment>
<dbReference type="PANTHER" id="PTHR12928:SF0">
    <property type="entry name" value="FSHD REGION GENE 1"/>
    <property type="match status" value="1"/>
</dbReference>
<evidence type="ECO:0000256" key="1">
    <source>
        <dbReference type="ARBA" id="ARBA00004604"/>
    </source>
</evidence>
<dbReference type="GO" id="GO:0071013">
    <property type="term" value="C:catalytic step 2 spliceosome"/>
    <property type="evidence" value="ECO:0007669"/>
    <property type="project" value="TreeGrafter"/>
</dbReference>
<name>G7E1M7_MIXOS</name>
<dbReference type="EMBL" id="BABT02000106">
    <property type="protein sequence ID" value="GAA96737.1"/>
    <property type="molecule type" value="Genomic_DNA"/>
</dbReference>
<dbReference type="PANTHER" id="PTHR12928">
    <property type="entry name" value="FRG1 PROTEIN"/>
    <property type="match status" value="1"/>
</dbReference>
<dbReference type="Proteomes" id="UP000009131">
    <property type="component" value="Unassembled WGS sequence"/>
</dbReference>
<keyword evidence="3" id="KW-0539">Nucleus</keyword>
<dbReference type="CDD" id="cd23339">
    <property type="entry name" value="beta-trefoil_FSCN_fungal_FRG1-like"/>
    <property type="match status" value="1"/>
</dbReference>
<dbReference type="GO" id="GO:0051015">
    <property type="term" value="F:actin filament binding"/>
    <property type="evidence" value="ECO:0007669"/>
    <property type="project" value="TreeGrafter"/>
</dbReference>
<dbReference type="Gene3D" id="2.80.10.50">
    <property type="match status" value="1"/>
</dbReference>
<dbReference type="eggNOG" id="KOG3962">
    <property type="taxonomic scope" value="Eukaryota"/>
</dbReference>
<protein>
    <recommendedName>
        <fullName evidence="7">Actin-crosslinking protein</fullName>
    </recommendedName>
</protein>
<dbReference type="SUPFAM" id="SSF50405">
    <property type="entry name" value="Actin-crosslinking proteins"/>
    <property type="match status" value="1"/>
</dbReference>
<evidence type="ECO:0000313" key="5">
    <source>
        <dbReference type="EMBL" id="GAA96737.1"/>
    </source>
</evidence>
<accession>G7E1M7</accession>
<dbReference type="OMA" id="ACDVNGK"/>
<feature type="compositionally biased region" description="Basic and acidic residues" evidence="4">
    <location>
        <begin position="31"/>
        <end position="40"/>
    </location>
</feature>
<reference evidence="5 6" key="1">
    <citation type="journal article" date="2011" name="J. Gen. Appl. Microbiol.">
        <title>Draft genome sequencing of the enigmatic basidiomycete Mixia osmundae.</title>
        <authorList>
            <person name="Nishida H."/>
            <person name="Nagatsuka Y."/>
            <person name="Sugiyama J."/>
        </authorList>
    </citation>
    <scope>NUCLEOTIDE SEQUENCE [LARGE SCALE GENOMIC DNA]</scope>
    <source>
        <strain evidence="6">CBS 9802 / IAM 14324 / JCM 22182 / KY 12970</strain>
    </source>
</reference>
<evidence type="ECO:0000256" key="4">
    <source>
        <dbReference type="SAM" id="MobiDB-lite"/>
    </source>
</evidence>
<dbReference type="InterPro" id="IPR008999">
    <property type="entry name" value="Actin-crosslinking"/>
</dbReference>
<proteinExistence type="inferred from homology"/>
<dbReference type="InterPro" id="IPR010414">
    <property type="entry name" value="FRG1"/>
</dbReference>
<evidence type="ECO:0000313" key="6">
    <source>
        <dbReference type="Proteomes" id="UP000009131"/>
    </source>
</evidence>
<dbReference type="OrthoDB" id="5539371at2759"/>
<keyword evidence="6" id="KW-1185">Reference proteome</keyword>
<dbReference type="STRING" id="764103.G7E1M7"/>
<feature type="region of interest" description="Disordered" evidence="4">
    <location>
        <begin position="1"/>
        <end position="40"/>
    </location>
</feature>
<dbReference type="Pfam" id="PF06229">
    <property type="entry name" value="FRG1"/>
    <property type="match status" value="1"/>
</dbReference>